<reference evidence="3 4" key="1">
    <citation type="journal article" date="2024" name="Nat. Commun.">
        <title>Phylogenomics reveals the evolutionary origins of lichenization in chlorophyte algae.</title>
        <authorList>
            <person name="Puginier C."/>
            <person name="Libourel C."/>
            <person name="Otte J."/>
            <person name="Skaloud P."/>
            <person name="Haon M."/>
            <person name="Grisel S."/>
            <person name="Petersen M."/>
            <person name="Berrin J.G."/>
            <person name="Delaux P.M."/>
            <person name="Dal Grande F."/>
            <person name="Keller J."/>
        </authorList>
    </citation>
    <scope>NUCLEOTIDE SEQUENCE [LARGE SCALE GENOMIC DNA]</scope>
    <source>
        <strain evidence="3 4">SAG 2523</strain>
    </source>
</reference>
<dbReference type="Gene3D" id="1.10.287.110">
    <property type="entry name" value="DnaJ domain"/>
    <property type="match status" value="1"/>
</dbReference>
<proteinExistence type="predicted"/>
<dbReference type="InterPro" id="IPR018253">
    <property type="entry name" value="DnaJ_domain_CS"/>
</dbReference>
<organism evidence="3 4">
    <name type="scientific">Apatococcus fuscideae</name>
    <dbReference type="NCBI Taxonomy" id="2026836"/>
    <lineage>
        <taxon>Eukaryota</taxon>
        <taxon>Viridiplantae</taxon>
        <taxon>Chlorophyta</taxon>
        <taxon>core chlorophytes</taxon>
        <taxon>Trebouxiophyceae</taxon>
        <taxon>Chlorellales</taxon>
        <taxon>Chlorellaceae</taxon>
        <taxon>Apatococcus</taxon>
    </lineage>
</organism>
<protein>
    <recommendedName>
        <fullName evidence="2">J domain-containing protein</fullName>
    </recommendedName>
</protein>
<dbReference type="PROSITE" id="PS50076">
    <property type="entry name" value="DNAJ_2"/>
    <property type="match status" value="1"/>
</dbReference>
<feature type="non-terminal residue" evidence="3">
    <location>
        <position position="445"/>
    </location>
</feature>
<dbReference type="PANTHER" id="PTHR43096">
    <property type="entry name" value="DNAJ HOMOLOG 1, MITOCHONDRIAL-RELATED"/>
    <property type="match status" value="1"/>
</dbReference>
<dbReference type="GO" id="GO:0005737">
    <property type="term" value="C:cytoplasm"/>
    <property type="evidence" value="ECO:0007669"/>
    <property type="project" value="TreeGrafter"/>
</dbReference>
<sequence>MADLNLASDRALRVMLSNNEDEASRVAIELSSLREMLLDQHQELQGSAFVKVLQGLLHHTLFKEADGLTGEWKRAFDQIANQVAGCDWSVTPPGKSSGAPQDEPRFSTWNEALKNKQQGHEAAPASSNAETARDSPAVVDDQLYRRLGVSVLAPQAGLKAAYRREALKTHPDVSDLPDADQRFAELSEAYNVLSDLELRRIYDQQGMQGLRRARHGASAGPSSASKAWDEFKPFTKDTKRTQARSSSAQAAATAALEERAPDSLPAMGDIVEYPLREQEREGRDKGVGLLVGRNMDRGDAALLPPEALDLCEIEPLRQEEEGSSRWLPDELGIVSFARLTELTPLPVAAYDGCYDIWTIDAALSDGIPQKGNKDKEQMPYVSDSAVPPALAASREEPPQASSPKPEVASQGTAESERGEYKGAVGYVQPTSGVGPSGYTTLPSHP</sequence>
<dbReference type="PRINTS" id="PR00625">
    <property type="entry name" value="JDOMAIN"/>
</dbReference>
<dbReference type="GO" id="GO:0042026">
    <property type="term" value="P:protein refolding"/>
    <property type="evidence" value="ECO:0007669"/>
    <property type="project" value="TreeGrafter"/>
</dbReference>
<comment type="caution">
    <text evidence="3">The sequence shown here is derived from an EMBL/GenBank/DDBJ whole genome shotgun (WGS) entry which is preliminary data.</text>
</comment>
<name>A0AAW1SN82_9CHLO</name>
<gene>
    <name evidence="3" type="ORF">WJX84_003343</name>
</gene>
<evidence type="ECO:0000313" key="4">
    <source>
        <dbReference type="Proteomes" id="UP001485043"/>
    </source>
</evidence>
<feature type="region of interest" description="Disordered" evidence="1">
    <location>
        <begin position="387"/>
        <end position="445"/>
    </location>
</feature>
<accession>A0AAW1SN82</accession>
<dbReference type="AlphaFoldDB" id="A0AAW1SN82"/>
<dbReference type="PANTHER" id="PTHR43096:SF67">
    <property type="entry name" value="DNAJ HEAT SHOCK FAMILY PROTEIN"/>
    <property type="match status" value="1"/>
</dbReference>
<dbReference type="Proteomes" id="UP001485043">
    <property type="component" value="Unassembled WGS sequence"/>
</dbReference>
<dbReference type="GO" id="GO:0051082">
    <property type="term" value="F:unfolded protein binding"/>
    <property type="evidence" value="ECO:0007669"/>
    <property type="project" value="TreeGrafter"/>
</dbReference>
<dbReference type="EMBL" id="JALJOV010001459">
    <property type="protein sequence ID" value="KAK9847544.1"/>
    <property type="molecule type" value="Genomic_DNA"/>
</dbReference>
<evidence type="ECO:0000259" key="2">
    <source>
        <dbReference type="PROSITE" id="PS50076"/>
    </source>
</evidence>
<dbReference type="PROSITE" id="PS00636">
    <property type="entry name" value="DNAJ_1"/>
    <property type="match status" value="1"/>
</dbReference>
<dbReference type="InterPro" id="IPR036869">
    <property type="entry name" value="J_dom_sf"/>
</dbReference>
<feature type="domain" description="J" evidence="2">
    <location>
        <begin position="142"/>
        <end position="206"/>
    </location>
</feature>
<keyword evidence="4" id="KW-1185">Reference proteome</keyword>
<evidence type="ECO:0000313" key="3">
    <source>
        <dbReference type="EMBL" id="KAK9847544.1"/>
    </source>
</evidence>
<dbReference type="InterPro" id="IPR001623">
    <property type="entry name" value="DnaJ_domain"/>
</dbReference>
<dbReference type="CDD" id="cd06257">
    <property type="entry name" value="DnaJ"/>
    <property type="match status" value="1"/>
</dbReference>
<dbReference type="SUPFAM" id="SSF46565">
    <property type="entry name" value="Chaperone J-domain"/>
    <property type="match status" value="1"/>
</dbReference>
<dbReference type="SMART" id="SM00271">
    <property type="entry name" value="DnaJ"/>
    <property type="match status" value="1"/>
</dbReference>
<feature type="region of interest" description="Disordered" evidence="1">
    <location>
        <begin position="115"/>
        <end position="136"/>
    </location>
</feature>
<dbReference type="Pfam" id="PF00226">
    <property type="entry name" value="DnaJ"/>
    <property type="match status" value="1"/>
</dbReference>
<evidence type="ECO:0000256" key="1">
    <source>
        <dbReference type="SAM" id="MobiDB-lite"/>
    </source>
</evidence>
<feature type="compositionally biased region" description="Polar residues" evidence="1">
    <location>
        <begin position="428"/>
        <end position="445"/>
    </location>
</feature>